<dbReference type="Proteomes" id="UP001365542">
    <property type="component" value="Unassembled WGS sequence"/>
</dbReference>
<evidence type="ECO:0000256" key="10">
    <source>
        <dbReference type="ARBA" id="ARBA00022833"/>
    </source>
</evidence>
<comment type="similarity">
    <text evidence="4">Belongs to the peptidase M16 family. PreP subfamily.</text>
</comment>
<dbReference type="InterPro" id="IPR055130">
    <property type="entry name" value="PreP_C"/>
</dbReference>
<evidence type="ECO:0000256" key="3">
    <source>
        <dbReference type="ARBA" id="ARBA00004569"/>
    </source>
</evidence>
<dbReference type="Pfam" id="PF08367">
    <property type="entry name" value="M16C_assoc"/>
    <property type="match status" value="1"/>
</dbReference>
<keyword evidence="18" id="KW-1185">Reference proteome</keyword>
<keyword evidence="10" id="KW-0862">Zinc</keyword>
<comment type="function">
    <text evidence="15">Degrades mitochondrial transit peptides after their cleavage in the intermembrane space or in the matrix, and presequence peptides; clearance of these peptides is required to keep the presequence processing machinery running. Preferentially cleaves the N-terminal side of paired basic amino acid residues. Also degrades other unstructured peptides. May function as an ATP-dependent peptidase as opposed to a metalloendopeptidase.</text>
</comment>
<evidence type="ECO:0000256" key="4">
    <source>
        <dbReference type="ARBA" id="ARBA00007575"/>
    </source>
</evidence>
<dbReference type="GO" id="GO:0046872">
    <property type="term" value="F:metal ion binding"/>
    <property type="evidence" value="ECO:0007669"/>
    <property type="project" value="UniProtKB-KW"/>
</dbReference>
<evidence type="ECO:0000313" key="18">
    <source>
        <dbReference type="Proteomes" id="UP001365542"/>
    </source>
</evidence>
<comment type="cofactor">
    <cofactor evidence="1">
        <name>Zn(2+)</name>
        <dbReference type="ChEBI" id="CHEBI:29105"/>
    </cofactor>
</comment>
<evidence type="ECO:0000256" key="1">
    <source>
        <dbReference type="ARBA" id="ARBA00001947"/>
    </source>
</evidence>
<protein>
    <recommendedName>
        <fullName evidence="6">Presequence protease, mitochondrial</fullName>
    </recommendedName>
    <alternativeName>
        <fullName evidence="14">Pitrilysin metalloproteinase</fullName>
    </alternativeName>
</protein>
<proteinExistence type="inferred from homology"/>
<keyword evidence="11" id="KW-0809">Transit peptide</keyword>
<dbReference type="InterPro" id="IPR013578">
    <property type="entry name" value="Peptidase_M16C_assoc"/>
</dbReference>
<evidence type="ECO:0000313" key="17">
    <source>
        <dbReference type="EMBL" id="KAK6529089.1"/>
    </source>
</evidence>
<comment type="subcellular location">
    <subcellularLocation>
        <location evidence="3">Mitochondrion intermembrane space</location>
    </subcellularLocation>
    <subcellularLocation>
        <location evidence="2">Mitochondrion matrix</location>
    </subcellularLocation>
</comment>
<dbReference type="InterPro" id="IPR007863">
    <property type="entry name" value="Peptidase_M16_C"/>
</dbReference>
<dbReference type="Pfam" id="PF00675">
    <property type="entry name" value="Peptidase_M16"/>
    <property type="match status" value="1"/>
</dbReference>
<keyword evidence="13" id="KW-0496">Mitochondrion</keyword>
<dbReference type="GO" id="GO:0005759">
    <property type="term" value="C:mitochondrial matrix"/>
    <property type="evidence" value="ECO:0007669"/>
    <property type="project" value="UniProtKB-SubCell"/>
</dbReference>
<keyword evidence="7 17" id="KW-0645">Protease</keyword>
<dbReference type="PANTHER" id="PTHR43016">
    <property type="entry name" value="PRESEQUENCE PROTEASE"/>
    <property type="match status" value="1"/>
</dbReference>
<dbReference type="Pfam" id="PF22516">
    <property type="entry name" value="PreP_C"/>
    <property type="match status" value="1"/>
</dbReference>
<dbReference type="PANTHER" id="PTHR43016:SF13">
    <property type="entry name" value="PRESEQUENCE PROTEASE, MITOCHONDRIAL"/>
    <property type="match status" value="1"/>
</dbReference>
<evidence type="ECO:0000256" key="8">
    <source>
        <dbReference type="ARBA" id="ARBA00022723"/>
    </source>
</evidence>
<name>A0AAV9WXJ0_9PEZI</name>
<dbReference type="SUPFAM" id="SSF63411">
    <property type="entry name" value="LuxS/MPP-like metallohydrolase"/>
    <property type="match status" value="4"/>
</dbReference>
<accession>A0AAV9WXJ0</accession>
<evidence type="ECO:0000256" key="5">
    <source>
        <dbReference type="ARBA" id="ARBA00011853"/>
    </source>
</evidence>
<evidence type="ECO:0000256" key="9">
    <source>
        <dbReference type="ARBA" id="ARBA00022801"/>
    </source>
</evidence>
<dbReference type="InterPro" id="IPR011765">
    <property type="entry name" value="Pept_M16_N"/>
</dbReference>
<evidence type="ECO:0000259" key="16">
    <source>
        <dbReference type="SMART" id="SM01264"/>
    </source>
</evidence>
<dbReference type="GO" id="GO:0004222">
    <property type="term" value="F:metalloendopeptidase activity"/>
    <property type="evidence" value="ECO:0007669"/>
    <property type="project" value="TreeGrafter"/>
</dbReference>
<keyword evidence="12" id="KW-0482">Metalloprotease</keyword>
<dbReference type="FunFam" id="3.30.830.10:FF:000013">
    <property type="entry name" value="Mitochondrial presequence protease"/>
    <property type="match status" value="1"/>
</dbReference>
<dbReference type="AlphaFoldDB" id="A0AAV9WXJ0"/>
<evidence type="ECO:0000256" key="13">
    <source>
        <dbReference type="ARBA" id="ARBA00023128"/>
    </source>
</evidence>
<evidence type="ECO:0000256" key="11">
    <source>
        <dbReference type="ARBA" id="ARBA00022946"/>
    </source>
</evidence>
<evidence type="ECO:0000256" key="6">
    <source>
        <dbReference type="ARBA" id="ARBA00020167"/>
    </source>
</evidence>
<evidence type="ECO:0000256" key="7">
    <source>
        <dbReference type="ARBA" id="ARBA00022670"/>
    </source>
</evidence>
<evidence type="ECO:0000256" key="12">
    <source>
        <dbReference type="ARBA" id="ARBA00023049"/>
    </source>
</evidence>
<feature type="domain" description="Peptidase M16C associated" evidence="16">
    <location>
        <begin position="492"/>
        <end position="743"/>
    </location>
</feature>
<dbReference type="FunFam" id="3.30.830.10:FF:000011">
    <property type="entry name" value="Presequence protease, mitochondrial"/>
    <property type="match status" value="1"/>
</dbReference>
<reference evidence="17 18" key="1">
    <citation type="submission" date="2019-10" db="EMBL/GenBank/DDBJ databases">
        <authorList>
            <person name="Palmer J.M."/>
        </authorList>
    </citation>
    <scope>NUCLEOTIDE SEQUENCE [LARGE SCALE GENOMIC DNA]</scope>
    <source>
        <strain evidence="17 18">TWF694</strain>
    </source>
</reference>
<dbReference type="Pfam" id="PF05193">
    <property type="entry name" value="Peptidase_M16_C"/>
    <property type="match status" value="1"/>
</dbReference>
<dbReference type="Gene3D" id="3.30.830.10">
    <property type="entry name" value="Metalloenzyme, LuxS/M16 peptidase-like"/>
    <property type="match status" value="4"/>
</dbReference>
<dbReference type="SMART" id="SM01264">
    <property type="entry name" value="M16C_associated"/>
    <property type="match status" value="1"/>
</dbReference>
<evidence type="ECO:0000256" key="2">
    <source>
        <dbReference type="ARBA" id="ARBA00004305"/>
    </source>
</evidence>
<evidence type="ECO:0000256" key="14">
    <source>
        <dbReference type="ARBA" id="ARBA00034552"/>
    </source>
</evidence>
<dbReference type="GO" id="GO:0016485">
    <property type="term" value="P:protein processing"/>
    <property type="evidence" value="ECO:0007669"/>
    <property type="project" value="TreeGrafter"/>
</dbReference>
<dbReference type="GO" id="GO:0005758">
    <property type="term" value="C:mitochondrial intermembrane space"/>
    <property type="evidence" value="ECO:0007669"/>
    <property type="project" value="UniProtKB-SubCell"/>
</dbReference>
<dbReference type="FunFam" id="3.30.830.10:FF:000009">
    <property type="entry name" value="Presequence protease, mitochondrial"/>
    <property type="match status" value="1"/>
</dbReference>
<organism evidence="17 18">
    <name type="scientific">Orbilia ellipsospora</name>
    <dbReference type="NCBI Taxonomy" id="2528407"/>
    <lineage>
        <taxon>Eukaryota</taxon>
        <taxon>Fungi</taxon>
        <taxon>Dikarya</taxon>
        <taxon>Ascomycota</taxon>
        <taxon>Pezizomycotina</taxon>
        <taxon>Orbiliomycetes</taxon>
        <taxon>Orbiliales</taxon>
        <taxon>Orbiliaceae</taxon>
        <taxon>Orbilia</taxon>
    </lineage>
</organism>
<evidence type="ECO:0000256" key="15">
    <source>
        <dbReference type="ARBA" id="ARBA00045897"/>
    </source>
</evidence>
<comment type="caution">
    <text evidence="17">The sequence shown here is derived from an EMBL/GenBank/DDBJ whole genome shotgun (WGS) entry which is preliminary data.</text>
</comment>
<comment type="subunit">
    <text evidence="5">Monomer and homodimer; homodimerization is induced by binding of the substrate.</text>
</comment>
<dbReference type="InterPro" id="IPR011249">
    <property type="entry name" value="Metalloenz_LuxS/M16"/>
</dbReference>
<sequence length="1025" mass="114949">MLRAVRPLSRRLPLSRRTLATAAGPIDTANLANLPDAGLKLRGFTLQRAKHVPELELSALHFKHDRTGADYLHVAREDSNNVFAIGFKTNPPDATGLPHILEHTTLCGSKKFPVRDPFFKMLNRSLSNYMNAFTASDHTIYPFATTNKTDYSNLMDVYLDATLFPLLKETDFKQEGWRIGPENTKDTESPIEFKGVVFNEMKGQMSDRSYLFYKQYMSHIVPAVNNSGGDPAFIPDLKLEELRAFHKEHYHPSNSKIFSYGNFPLEDTLEKVDEKLSYFERITVDSDVKMPITIESPMKVTVQGPVDRLADSAEQYFVSQSWITCETSDIVENFALSIISQLLTDGFGSPFYKALIDSGLGASYSPNSGYDTSFGKGIFSIGVQGAKEATKHKIPEEILKTFQTLRDKGFEKHKVEGILHQLEISLKHKTAHFGMGLMQRVQPNWFIGVDPFDTLKWNEIVSKFKELYEAGGYLEGLLQKYFIDGNSLTFTMEPAADYEVKLAEAENERLEKAVDELGGPEKAWETLKVEEESLQEVQEQAKSQDASCLPTVYVKDIPRKIEPLELHMNQIDNVDVQWRIAPTNGLSYFRLFVNFDDHSNALRLHLPLYANSIFRLGTSKMTDEMIEDEIKLKTGGISCSPFVSTDPEDLNKCHEGIVFAGHCLDKNFPHMLSILQSVILDTQFGRISKLHSLIKGMSSGAIDGIAERGHGYATGFAASFLSNAGLANESLNGLAQVKMMNDLSNSEIYYHAMSHIEAIGKFPMAKGNKMRIAVTCSQEAVEENEKHVLKYLQNLQPMTTEFTKQGFPEINLTQRKILCPLPFQVNYTGTALRTVPYTHPDSAALSVLGSMLTHKHLHHEIREKGGAYGGGAGQRALSGLFSFYSYRDPNPLNTIETVKQSGEVAANKEWTQQDLDEAKLTLFQDIDAPKSVNQEGMLRFLDGVTEEMKQTRRERLLDVTIQDVQNAAHEYLSKQFEEKKETAVVIGDPKILDDVEDPVGSEPGWTLFPINPESVAPKGEAKVRL</sequence>
<keyword evidence="8" id="KW-0479">Metal-binding</keyword>
<gene>
    <name evidence="17" type="primary">CYM1</name>
    <name evidence="17" type="ORF">TWF694_004307</name>
</gene>
<dbReference type="EMBL" id="JAVHJO010000014">
    <property type="protein sequence ID" value="KAK6529089.1"/>
    <property type="molecule type" value="Genomic_DNA"/>
</dbReference>
<keyword evidence="9" id="KW-0378">Hydrolase</keyword>